<evidence type="ECO:0000313" key="3">
    <source>
        <dbReference type="Proteomes" id="UP000236319"/>
    </source>
</evidence>
<evidence type="ECO:0000256" key="1">
    <source>
        <dbReference type="SAM" id="MobiDB-lite"/>
    </source>
</evidence>
<organism evidence="2 3">
    <name type="scientific">Babesia ovata</name>
    <dbReference type="NCBI Taxonomy" id="189622"/>
    <lineage>
        <taxon>Eukaryota</taxon>
        <taxon>Sar</taxon>
        <taxon>Alveolata</taxon>
        <taxon>Apicomplexa</taxon>
        <taxon>Aconoidasida</taxon>
        <taxon>Piroplasmida</taxon>
        <taxon>Babesiidae</taxon>
        <taxon>Babesia</taxon>
    </lineage>
</organism>
<dbReference type="Proteomes" id="UP000236319">
    <property type="component" value="Unassembled WGS sequence"/>
</dbReference>
<feature type="compositionally biased region" description="Basic and acidic residues" evidence="1">
    <location>
        <begin position="206"/>
        <end position="216"/>
    </location>
</feature>
<keyword evidence="3" id="KW-1185">Reference proteome</keyword>
<feature type="region of interest" description="Disordered" evidence="1">
    <location>
        <begin position="66"/>
        <end position="101"/>
    </location>
</feature>
<dbReference type="OrthoDB" id="361247at2759"/>
<dbReference type="RefSeq" id="XP_028866130.1">
    <property type="nucleotide sequence ID" value="XM_029010297.1"/>
</dbReference>
<proteinExistence type="predicted"/>
<name>A0A2H6KA62_9APIC</name>
<gene>
    <name evidence="2" type="ORF">BOVATA_013800</name>
</gene>
<dbReference type="AlphaFoldDB" id="A0A2H6KA62"/>
<reference evidence="2 3" key="1">
    <citation type="journal article" date="2017" name="BMC Genomics">
        <title>Whole-genome assembly of Babesia ovata and comparative genomics between closely related pathogens.</title>
        <authorList>
            <person name="Yamagishi J."/>
            <person name="Asada M."/>
            <person name="Hakimi H."/>
            <person name="Tanaka T.Q."/>
            <person name="Sugimoto C."/>
            <person name="Kawazu S."/>
        </authorList>
    </citation>
    <scope>NUCLEOTIDE SEQUENCE [LARGE SCALE GENOMIC DNA]</scope>
    <source>
        <strain evidence="2 3">Miyake</strain>
    </source>
</reference>
<feature type="region of interest" description="Disordered" evidence="1">
    <location>
        <begin position="206"/>
        <end position="229"/>
    </location>
</feature>
<evidence type="ECO:0000313" key="2">
    <source>
        <dbReference type="EMBL" id="GBE59887.1"/>
    </source>
</evidence>
<protein>
    <submittedName>
        <fullName evidence="2">Uncharacterized protein</fullName>
    </submittedName>
</protein>
<sequence>MKLRGRKLQRIKRLAPYAARSPAQARLDKLWGFEPIEVERRNVRRKAKAKAKKVFLTPQDKVEETFASLEKVEEEKDTTANEPEEHAQDKQDAQRRKPWELDPEVAKQRRVFKEAVNDLHNLVYPHLDPIAKRQYTNAKLIALGGKIAKNRKMPYNEFMQRSRALKRHVEKNKELEKELGVKLFTDTKGGTRFVDIERRKRSKELKDTKSPFHFGDRNGVYRIKTKKQR</sequence>
<dbReference type="Pfam" id="PF15375">
    <property type="entry name" value="FSAF1"/>
    <property type="match status" value="1"/>
</dbReference>
<comment type="caution">
    <text evidence="2">The sequence shown here is derived from an EMBL/GenBank/DDBJ whole genome shotgun (WGS) entry which is preliminary data.</text>
</comment>
<dbReference type="InterPro" id="IPR027973">
    <property type="entry name" value="FSAF1-like"/>
</dbReference>
<dbReference type="VEuPathDB" id="PiroplasmaDB:BOVATA_013800"/>
<accession>A0A2H6KA62</accession>
<dbReference type="GeneID" id="39873657"/>
<dbReference type="EMBL" id="BDSA01000001">
    <property type="protein sequence ID" value="GBE59887.1"/>
    <property type="molecule type" value="Genomic_DNA"/>
</dbReference>